<dbReference type="EMBL" id="JAAITQ010000014">
    <property type="protein sequence ID" value="NSE16560.1"/>
    <property type="molecule type" value="Genomic_DNA"/>
</dbReference>
<dbReference type="Proteomes" id="UP001199915">
    <property type="component" value="Unassembled WGS sequence"/>
</dbReference>
<dbReference type="OrthoDB" id="9809216at2"/>
<evidence type="ECO:0000256" key="4">
    <source>
        <dbReference type="ARBA" id="ARBA00022475"/>
    </source>
</evidence>
<dbReference type="STRING" id="1150298.ERS852406_01846"/>
<evidence type="ECO:0000256" key="2">
    <source>
        <dbReference type="ARBA" id="ARBA00005540"/>
    </source>
</evidence>
<sequence length="213" mass="22430">MNAQTTAKQTSKMSQIGKTRYMVQVAMLGAAAVVLMFFDIPLPFAPSFYKIDLSEVPVLIGAFAMGPLAGAAIELIKILLNLVMKGSTTAGVGEVANFLIGCAYVMPAAWIYKTQKTKKNAMIGMAVGTVFLAAAGGLLNAFVLLPAYAAAFGMPMDALVGMGSAVNKAITSLPTFVLFAVVPFNIIKGVVVSLVTMLLYKHISRLLKGEAMN</sequence>
<dbReference type="GO" id="GO:0032217">
    <property type="term" value="F:riboflavin transmembrane transporter activity"/>
    <property type="evidence" value="ECO:0007669"/>
    <property type="project" value="UniProtKB-UniRule"/>
</dbReference>
<reference evidence="14 17" key="2">
    <citation type="journal article" date="2020" name="Cell Host Microbe">
        <title>Functional and Genomic Variation between Human-Derived Isolates of Lachnospiraceae Reveals Inter- and Intra-Species Diversity.</title>
        <authorList>
            <person name="Sorbara M.T."/>
            <person name="Littmann E.R."/>
            <person name="Fontana E."/>
            <person name="Moody T.U."/>
            <person name="Kohout C.E."/>
            <person name="Gjonbalaj M."/>
            <person name="Eaton V."/>
            <person name="Seok R."/>
            <person name="Leiner I.M."/>
            <person name="Pamer E.G."/>
        </authorList>
    </citation>
    <scope>NUCLEOTIDE SEQUENCE [LARGE SCALE GENOMIC DNA]</scope>
    <source>
        <strain evidence="14 17">MSK.14.54</strain>
    </source>
</reference>
<dbReference type="Proteomes" id="UP000095706">
    <property type="component" value="Unassembled WGS sequence"/>
</dbReference>
<dbReference type="EMBL" id="JAKNFS010000001">
    <property type="protein sequence ID" value="MCG4764098.1"/>
    <property type="molecule type" value="Genomic_DNA"/>
</dbReference>
<dbReference type="EMBL" id="CYYV01000008">
    <property type="protein sequence ID" value="CUO38083.1"/>
    <property type="molecule type" value="Genomic_DNA"/>
</dbReference>
<dbReference type="InterPro" id="IPR024529">
    <property type="entry name" value="ECF_trnsprt_substrate-spec"/>
</dbReference>
<reference evidence="15 16" key="1">
    <citation type="submission" date="2015-09" db="EMBL/GenBank/DDBJ databases">
        <authorList>
            <consortium name="Pathogen Informatics"/>
        </authorList>
    </citation>
    <scope>NUCLEOTIDE SEQUENCE [LARGE SCALE GENOMIC DNA]</scope>
    <source>
        <strain evidence="10 15">2789STDY5608849</strain>
        <strain evidence="11 16">2789STDY5834885</strain>
    </source>
</reference>
<evidence type="ECO:0000313" key="16">
    <source>
        <dbReference type="Proteomes" id="UP000095709"/>
    </source>
</evidence>
<evidence type="ECO:0000256" key="7">
    <source>
        <dbReference type="ARBA" id="ARBA00023136"/>
    </source>
</evidence>
<feature type="transmembrane region" description="Helical" evidence="9">
    <location>
        <begin position="176"/>
        <end position="200"/>
    </location>
</feature>
<evidence type="ECO:0000256" key="9">
    <source>
        <dbReference type="SAM" id="Phobius"/>
    </source>
</evidence>
<evidence type="ECO:0000313" key="10">
    <source>
        <dbReference type="EMBL" id="CUO38083.1"/>
    </source>
</evidence>
<dbReference type="EMBL" id="CZAL01000010">
    <property type="protein sequence ID" value="CUP44119.1"/>
    <property type="molecule type" value="Genomic_DNA"/>
</dbReference>
<organism evidence="11 16">
    <name type="scientific">Fusicatenibacter saccharivorans</name>
    <dbReference type="NCBI Taxonomy" id="1150298"/>
    <lineage>
        <taxon>Bacteria</taxon>
        <taxon>Bacillati</taxon>
        <taxon>Bacillota</taxon>
        <taxon>Clostridia</taxon>
        <taxon>Lachnospirales</taxon>
        <taxon>Lachnospiraceae</taxon>
        <taxon>Fusicatenibacter</taxon>
    </lineage>
</organism>
<feature type="transmembrane region" description="Helical" evidence="9">
    <location>
        <begin position="123"/>
        <end position="156"/>
    </location>
</feature>
<dbReference type="Proteomes" id="UP000095709">
    <property type="component" value="Unassembled WGS sequence"/>
</dbReference>
<accession>A0A174NDM6</accession>
<keyword evidence="6 9" id="KW-1133">Transmembrane helix</keyword>
<evidence type="ECO:0000256" key="1">
    <source>
        <dbReference type="ARBA" id="ARBA00004651"/>
    </source>
</evidence>
<feature type="transmembrane region" description="Helical" evidence="9">
    <location>
        <begin position="58"/>
        <end position="80"/>
    </location>
</feature>
<dbReference type="PANTHER" id="PTHR38438:SF1">
    <property type="entry name" value="RIBOFLAVIN TRANSPORTER RIBU"/>
    <property type="match status" value="1"/>
</dbReference>
<reference evidence="14" key="3">
    <citation type="submission" date="2020-02" db="EMBL/GenBank/DDBJ databases">
        <authorList>
            <person name="Littmann E."/>
            <person name="Sorbara M."/>
        </authorList>
    </citation>
    <scope>NUCLEOTIDE SEQUENCE</scope>
    <source>
        <strain evidence="14">MSK.14.54</strain>
    </source>
</reference>
<dbReference type="Proteomes" id="UP000768180">
    <property type="component" value="Unassembled WGS sequence"/>
</dbReference>
<evidence type="ECO:0000256" key="6">
    <source>
        <dbReference type="ARBA" id="ARBA00022989"/>
    </source>
</evidence>
<dbReference type="InterPro" id="IPR025720">
    <property type="entry name" value="RibU"/>
</dbReference>
<name>A0A174NDM6_9FIRM</name>
<dbReference type="RefSeq" id="WP_022461231.1">
    <property type="nucleotide sequence ID" value="NZ_CABJFB010000005.1"/>
</dbReference>
<dbReference type="AlphaFoldDB" id="A0A174NDM6"/>
<keyword evidence="5 9" id="KW-0812">Transmembrane</keyword>
<evidence type="ECO:0000313" key="11">
    <source>
        <dbReference type="EMBL" id="CUP44119.1"/>
    </source>
</evidence>
<dbReference type="GeneID" id="79854715"/>
<dbReference type="GO" id="GO:0005886">
    <property type="term" value="C:plasma membrane"/>
    <property type="evidence" value="ECO:0007669"/>
    <property type="project" value="UniProtKB-SubCell"/>
</dbReference>
<evidence type="ECO:0000313" key="15">
    <source>
        <dbReference type="Proteomes" id="UP000095706"/>
    </source>
</evidence>
<keyword evidence="3 8" id="KW-0813">Transport</keyword>
<keyword evidence="7 8" id="KW-0472">Membrane</keyword>
<dbReference type="PIRSF" id="PIRSF037778">
    <property type="entry name" value="UCP037778_transp_RibU"/>
    <property type="match status" value="1"/>
</dbReference>
<evidence type="ECO:0000256" key="8">
    <source>
        <dbReference type="PIRNR" id="PIRNR037778"/>
    </source>
</evidence>
<protein>
    <recommendedName>
        <fullName evidence="8">Riboflavin transporter</fullName>
    </recommendedName>
</protein>
<proteinExistence type="inferred from homology"/>
<comment type="similarity">
    <text evidence="2 8">Belongs to the prokaryotic riboflavin transporter (P-RFT) (TC 2.A.87) family.</text>
</comment>
<dbReference type="PANTHER" id="PTHR38438">
    <property type="entry name" value="RIBOFLAVIN TRANSPORTER RIBU"/>
    <property type="match status" value="1"/>
</dbReference>
<gene>
    <name evidence="11" type="primary">ribU</name>
    <name evidence="10" type="ORF">ERS852406_01846</name>
    <name evidence="11" type="ORF">ERS852498_01992</name>
    <name evidence="14" type="ORF">G5B05_09100</name>
    <name evidence="12" type="ORF">JTJ23_05955</name>
    <name evidence="13" type="ORF">L0N21_00965</name>
</gene>
<evidence type="ECO:0000313" key="13">
    <source>
        <dbReference type="EMBL" id="MCG4764098.1"/>
    </source>
</evidence>
<evidence type="ECO:0000256" key="3">
    <source>
        <dbReference type="ARBA" id="ARBA00022448"/>
    </source>
</evidence>
<reference evidence="13" key="5">
    <citation type="submission" date="2022-01" db="EMBL/GenBank/DDBJ databases">
        <title>Collection of gut derived symbiotic bacterial strains cultured from healthy donors.</title>
        <authorList>
            <person name="Lin H."/>
            <person name="Kohout C."/>
            <person name="Waligurski E."/>
            <person name="Pamer E.G."/>
        </authorList>
    </citation>
    <scope>NUCLEOTIDE SEQUENCE</scope>
    <source>
        <strain evidence="13">DFI.5.49</strain>
    </source>
</reference>
<feature type="transmembrane region" description="Helical" evidence="9">
    <location>
        <begin position="21"/>
        <end position="38"/>
    </location>
</feature>
<dbReference type="EMBL" id="JAFHBD010000018">
    <property type="protein sequence ID" value="MBN2953136.1"/>
    <property type="molecule type" value="Genomic_DNA"/>
</dbReference>
<reference evidence="12" key="4">
    <citation type="submission" date="2021-02" db="EMBL/GenBank/DDBJ databases">
        <title>Metagenome-assembled genomes from human diarrheal sample B26.</title>
        <authorList>
            <person name="Ateba T.P."/>
            <person name="Alayande K.A."/>
            <person name="Mwanza M."/>
        </authorList>
    </citation>
    <scope>NUCLEOTIDE SEQUENCE</scope>
    <source>
        <strain evidence="12">06WH</strain>
    </source>
</reference>
<dbReference type="Gene3D" id="1.10.1760.20">
    <property type="match status" value="1"/>
</dbReference>
<keyword evidence="4 8" id="KW-1003">Cell membrane</keyword>
<comment type="subcellular location">
    <subcellularLocation>
        <location evidence="1">Cell membrane</location>
        <topology evidence="1">Multi-pass membrane protein</topology>
    </subcellularLocation>
</comment>
<evidence type="ECO:0000313" key="12">
    <source>
        <dbReference type="EMBL" id="MBN2953136.1"/>
    </source>
</evidence>
<evidence type="ECO:0000256" key="5">
    <source>
        <dbReference type="ARBA" id="ARBA00022692"/>
    </source>
</evidence>
<evidence type="ECO:0000313" key="14">
    <source>
        <dbReference type="EMBL" id="NSE16560.1"/>
    </source>
</evidence>
<evidence type="ECO:0000313" key="17">
    <source>
        <dbReference type="Proteomes" id="UP000768180"/>
    </source>
</evidence>
<dbReference type="Pfam" id="PF12822">
    <property type="entry name" value="ECF_trnsprt"/>
    <property type="match status" value="1"/>
</dbReference>
<keyword evidence="17" id="KW-1185">Reference proteome</keyword>
<comment type="function">
    <text evidence="8">Probably a riboflavin-binding protein that interacts with the energy-coupling factor (ECF) ABC-transporter complex.</text>
</comment>
<dbReference type="Proteomes" id="UP000737612">
    <property type="component" value="Unassembled WGS sequence"/>
</dbReference>